<dbReference type="InterPro" id="IPR019052">
    <property type="entry name" value="DUF2383"/>
</dbReference>
<gene>
    <name evidence="2" type="ORF">GCM10009433_03030</name>
</gene>
<accession>A0ABN1K1Q5</accession>
<evidence type="ECO:0000313" key="3">
    <source>
        <dbReference type="Proteomes" id="UP001500185"/>
    </source>
</evidence>
<evidence type="ECO:0000313" key="2">
    <source>
        <dbReference type="EMBL" id="GAA0752181.1"/>
    </source>
</evidence>
<organism evidence="2 3">
    <name type="scientific">Psychroflexus lacisalsi</name>
    <dbReference type="NCBI Taxonomy" id="503928"/>
    <lineage>
        <taxon>Bacteria</taxon>
        <taxon>Pseudomonadati</taxon>
        <taxon>Bacteroidota</taxon>
        <taxon>Flavobacteriia</taxon>
        <taxon>Flavobacteriales</taxon>
        <taxon>Flavobacteriaceae</taxon>
        <taxon>Psychroflexus</taxon>
    </lineage>
</organism>
<reference evidence="2 3" key="1">
    <citation type="journal article" date="2019" name="Int. J. Syst. Evol. Microbiol.">
        <title>The Global Catalogue of Microorganisms (GCM) 10K type strain sequencing project: providing services to taxonomists for standard genome sequencing and annotation.</title>
        <authorList>
            <consortium name="The Broad Institute Genomics Platform"/>
            <consortium name="The Broad Institute Genome Sequencing Center for Infectious Disease"/>
            <person name="Wu L."/>
            <person name="Ma J."/>
        </authorList>
    </citation>
    <scope>NUCLEOTIDE SEQUENCE [LARGE SCALE GENOMIC DNA]</scope>
    <source>
        <strain evidence="2 3">JCM 16231</strain>
    </source>
</reference>
<comment type="caution">
    <text evidence="2">The sequence shown here is derived from an EMBL/GenBank/DDBJ whole genome shotgun (WGS) entry which is preliminary data.</text>
</comment>
<feature type="domain" description="DUF2383" evidence="1">
    <location>
        <begin position="1"/>
        <end position="36"/>
    </location>
</feature>
<sequence length="65" mass="7359">MNLKSTFASNSDQAILEEAIRGEKKALEDYNEILKEADLPAFTKAVLENHREKVQSALDHVKTMK</sequence>
<dbReference type="EMBL" id="BAAAGG010000002">
    <property type="protein sequence ID" value="GAA0752181.1"/>
    <property type="molecule type" value="Genomic_DNA"/>
</dbReference>
<dbReference type="InterPro" id="IPR012347">
    <property type="entry name" value="Ferritin-like"/>
</dbReference>
<proteinExistence type="predicted"/>
<dbReference type="Proteomes" id="UP001500185">
    <property type="component" value="Unassembled WGS sequence"/>
</dbReference>
<dbReference type="InterPro" id="IPR009078">
    <property type="entry name" value="Ferritin-like_SF"/>
</dbReference>
<protein>
    <recommendedName>
        <fullName evidence="1">DUF2383 domain-containing protein</fullName>
    </recommendedName>
</protein>
<evidence type="ECO:0000259" key="1">
    <source>
        <dbReference type="Pfam" id="PF09537"/>
    </source>
</evidence>
<name>A0ABN1K1Q5_9FLAO</name>
<dbReference type="Pfam" id="PF09537">
    <property type="entry name" value="DUF2383"/>
    <property type="match status" value="1"/>
</dbReference>
<dbReference type="Gene3D" id="1.20.1260.10">
    <property type="match status" value="1"/>
</dbReference>
<keyword evidence="3" id="KW-1185">Reference proteome</keyword>
<dbReference type="SUPFAM" id="SSF47240">
    <property type="entry name" value="Ferritin-like"/>
    <property type="match status" value="1"/>
</dbReference>